<feature type="compositionally biased region" description="Basic and acidic residues" evidence="1">
    <location>
        <begin position="98"/>
        <end position="116"/>
    </location>
</feature>
<feature type="region of interest" description="Disordered" evidence="1">
    <location>
        <begin position="98"/>
        <end position="124"/>
    </location>
</feature>
<evidence type="ECO:0008006" key="4">
    <source>
        <dbReference type="Google" id="ProtNLM"/>
    </source>
</evidence>
<evidence type="ECO:0000256" key="1">
    <source>
        <dbReference type="SAM" id="MobiDB-lite"/>
    </source>
</evidence>
<name>A0A8K0PEZ0_9PEZI</name>
<keyword evidence="3" id="KW-1185">Reference proteome</keyword>
<evidence type="ECO:0000313" key="2">
    <source>
        <dbReference type="EMBL" id="KAG8624718.1"/>
    </source>
</evidence>
<reference evidence="2" key="1">
    <citation type="submission" date="2021-07" db="EMBL/GenBank/DDBJ databases">
        <title>Elsinoe batatas strain:CRI-CJ2 Genome sequencing and assembly.</title>
        <authorList>
            <person name="Huang L."/>
        </authorList>
    </citation>
    <scope>NUCLEOTIDE SEQUENCE</scope>
    <source>
        <strain evidence="2">CRI-CJ2</strain>
    </source>
</reference>
<dbReference type="Proteomes" id="UP000809789">
    <property type="component" value="Unassembled WGS sequence"/>
</dbReference>
<protein>
    <recommendedName>
        <fullName evidence="4">DNA/RNA-binding protein Alba-like domain-containing protein</fullName>
    </recommendedName>
</protein>
<sequence>MSVNSPPPDFGESHSLLSLNILPSNPVNTRATSILKHLRPATFDKPTKPVLVCLTARASAANKLITITEIVKRQLATEGVKVFQYSVLGREMVTLPSEKKAKSGGKGKEGKKAGREEDGEEDGEAFEVMAGKEKVRSVPTLTVYLGLESLKELRKGFGEQTNMDETSGYVVA</sequence>
<evidence type="ECO:0000313" key="3">
    <source>
        <dbReference type="Proteomes" id="UP000809789"/>
    </source>
</evidence>
<proteinExistence type="predicted"/>
<dbReference type="AlphaFoldDB" id="A0A8K0PEZ0"/>
<dbReference type="EMBL" id="JAESVG020000009">
    <property type="protein sequence ID" value="KAG8624718.1"/>
    <property type="molecule type" value="Genomic_DNA"/>
</dbReference>
<dbReference type="OrthoDB" id="424402at2759"/>
<organism evidence="2 3">
    <name type="scientific">Elsinoe batatas</name>
    <dbReference type="NCBI Taxonomy" id="2601811"/>
    <lineage>
        <taxon>Eukaryota</taxon>
        <taxon>Fungi</taxon>
        <taxon>Dikarya</taxon>
        <taxon>Ascomycota</taxon>
        <taxon>Pezizomycotina</taxon>
        <taxon>Dothideomycetes</taxon>
        <taxon>Dothideomycetidae</taxon>
        <taxon>Myriangiales</taxon>
        <taxon>Elsinoaceae</taxon>
        <taxon>Elsinoe</taxon>
    </lineage>
</organism>
<accession>A0A8K0PEZ0</accession>
<gene>
    <name evidence="2" type="ORF">KVT40_007785</name>
</gene>
<comment type="caution">
    <text evidence="2">The sequence shown here is derived from an EMBL/GenBank/DDBJ whole genome shotgun (WGS) entry which is preliminary data.</text>
</comment>